<organism evidence="1 2">
    <name type="scientific">Cylindrobasidium torrendii FP15055 ss-10</name>
    <dbReference type="NCBI Taxonomy" id="1314674"/>
    <lineage>
        <taxon>Eukaryota</taxon>
        <taxon>Fungi</taxon>
        <taxon>Dikarya</taxon>
        <taxon>Basidiomycota</taxon>
        <taxon>Agaricomycotina</taxon>
        <taxon>Agaricomycetes</taxon>
        <taxon>Agaricomycetidae</taxon>
        <taxon>Agaricales</taxon>
        <taxon>Marasmiineae</taxon>
        <taxon>Physalacriaceae</taxon>
        <taxon>Cylindrobasidium</taxon>
    </lineage>
</organism>
<dbReference type="Proteomes" id="UP000054007">
    <property type="component" value="Unassembled WGS sequence"/>
</dbReference>
<accession>A0A0D7BQH5</accession>
<dbReference type="EMBL" id="KN880449">
    <property type="protein sequence ID" value="KIY71856.1"/>
    <property type="molecule type" value="Genomic_DNA"/>
</dbReference>
<proteinExistence type="predicted"/>
<dbReference type="AlphaFoldDB" id="A0A0D7BQH5"/>
<dbReference type="OrthoDB" id="2864141at2759"/>
<gene>
    <name evidence="1" type="ORF">CYLTODRAFT_418407</name>
</gene>
<evidence type="ECO:0000313" key="2">
    <source>
        <dbReference type="Proteomes" id="UP000054007"/>
    </source>
</evidence>
<protein>
    <submittedName>
        <fullName evidence="1">Uncharacterized protein</fullName>
    </submittedName>
</protein>
<name>A0A0D7BQH5_9AGAR</name>
<evidence type="ECO:0000313" key="1">
    <source>
        <dbReference type="EMBL" id="KIY71856.1"/>
    </source>
</evidence>
<keyword evidence="2" id="KW-1185">Reference proteome</keyword>
<reference evidence="1 2" key="1">
    <citation type="journal article" date="2015" name="Fungal Genet. Biol.">
        <title>Evolution of novel wood decay mechanisms in Agaricales revealed by the genome sequences of Fistulina hepatica and Cylindrobasidium torrendii.</title>
        <authorList>
            <person name="Floudas D."/>
            <person name="Held B.W."/>
            <person name="Riley R."/>
            <person name="Nagy L.G."/>
            <person name="Koehler G."/>
            <person name="Ransdell A.S."/>
            <person name="Younus H."/>
            <person name="Chow J."/>
            <person name="Chiniquy J."/>
            <person name="Lipzen A."/>
            <person name="Tritt A."/>
            <person name="Sun H."/>
            <person name="Haridas S."/>
            <person name="LaButti K."/>
            <person name="Ohm R.A."/>
            <person name="Kues U."/>
            <person name="Blanchette R.A."/>
            <person name="Grigoriev I.V."/>
            <person name="Minto R.E."/>
            <person name="Hibbett D.S."/>
        </authorList>
    </citation>
    <scope>NUCLEOTIDE SEQUENCE [LARGE SCALE GENOMIC DNA]</scope>
    <source>
        <strain evidence="1 2">FP15055 ss-10</strain>
    </source>
</reference>
<sequence>MSRSVTSSTVSYDSSFMYFDYPTDGQAFHQAPRSVRGSSVARSFERQVVVAWKKVTRMTKKQPRASYLPPNFVFVTPHQRRSIRYTTSTVRPY</sequence>